<evidence type="ECO:0000256" key="4">
    <source>
        <dbReference type="ARBA" id="ARBA00022683"/>
    </source>
</evidence>
<proteinExistence type="predicted"/>
<name>A0ABX9ASH8_9ENTR</name>
<gene>
    <name evidence="6" type="ORF">K6K13_19720</name>
</gene>
<evidence type="ECO:0000256" key="3">
    <source>
        <dbReference type="ARBA" id="ARBA00022679"/>
    </source>
</evidence>
<keyword evidence="7" id="KW-1185">Reference proteome</keyword>
<dbReference type="Gene3D" id="1.20.58.80">
    <property type="entry name" value="Phosphotransferase system, lactose/cellobiose-type IIA subunit"/>
    <property type="match status" value="1"/>
</dbReference>
<evidence type="ECO:0000313" key="7">
    <source>
        <dbReference type="Proteomes" id="UP000825886"/>
    </source>
</evidence>
<sequence>MVKAEEAAMEILVNADESRSLCLEALQAARHGKVEQANALMTRADRFARVAHQVQTQWVARETVVPMTSIMAHAQDHLMTSLLVRELANEMLYLYQS</sequence>
<dbReference type="EMBL" id="CP081864">
    <property type="protein sequence ID" value="QZN98170.1"/>
    <property type="molecule type" value="Genomic_DNA"/>
</dbReference>
<evidence type="ECO:0000256" key="5">
    <source>
        <dbReference type="PROSITE-ProRule" id="PRU00418"/>
    </source>
</evidence>
<dbReference type="InterPro" id="IPR036542">
    <property type="entry name" value="PTS_IIA_lac/cel_sf"/>
</dbReference>
<evidence type="ECO:0000256" key="2">
    <source>
        <dbReference type="ARBA" id="ARBA00022597"/>
    </source>
</evidence>
<dbReference type="Proteomes" id="UP000825886">
    <property type="component" value="Chromosome"/>
</dbReference>
<dbReference type="PANTHER" id="PTHR34382">
    <property type="entry name" value="PTS SYSTEM N,N'-DIACETYLCHITOBIOSE-SPECIFIC EIIA COMPONENT"/>
    <property type="match status" value="1"/>
</dbReference>
<dbReference type="PROSITE" id="PS51095">
    <property type="entry name" value="PTS_EIIA_TYPE_3"/>
    <property type="match status" value="1"/>
</dbReference>
<accession>A0ABX9ASH8</accession>
<dbReference type="InterPro" id="IPR003188">
    <property type="entry name" value="PTS_IIA_lac/cel"/>
</dbReference>
<dbReference type="PANTHER" id="PTHR34382:SF7">
    <property type="entry name" value="PTS SYSTEM N,N'-DIACETYLCHITOBIOSE-SPECIFIC EIIA COMPONENT"/>
    <property type="match status" value="1"/>
</dbReference>
<keyword evidence="1" id="KW-0813">Transport</keyword>
<reference evidence="6 7" key="1">
    <citation type="submission" date="2021-08" db="EMBL/GenBank/DDBJ databases">
        <title>Culture and genomic analysis of Symbiopectobacterium purcellii sp. nov. gen. nov., isolated from the leafhopper Empoasca decipiens.</title>
        <authorList>
            <person name="Nadal-Jimenez P."/>
            <person name="Siozios S."/>
            <person name="Halliday N."/>
            <person name="Camara M."/>
            <person name="Hurst G.D.D."/>
        </authorList>
    </citation>
    <scope>NUCLEOTIDE SEQUENCE [LARGE SCALE GENOMIC DNA]</scope>
    <source>
        <strain evidence="6 7">SyEd1</strain>
    </source>
</reference>
<keyword evidence="2" id="KW-0762">Sugar transport</keyword>
<dbReference type="PIRSF" id="PIRSF000699">
    <property type="entry name" value="PTS_IILac_III"/>
    <property type="match status" value="1"/>
</dbReference>
<evidence type="ECO:0000256" key="1">
    <source>
        <dbReference type="ARBA" id="ARBA00022448"/>
    </source>
</evidence>
<dbReference type="Pfam" id="PF02255">
    <property type="entry name" value="PTS_IIA"/>
    <property type="match status" value="1"/>
</dbReference>
<keyword evidence="4" id="KW-0598">Phosphotransferase system</keyword>
<protein>
    <submittedName>
        <fullName evidence="6">PTS lactose/cellobiose transporter subunit IIA</fullName>
    </submittedName>
</protein>
<organism evidence="6 7">
    <name type="scientific">Symbiopectobacterium purcellii</name>
    <dbReference type="NCBI Taxonomy" id="2871826"/>
    <lineage>
        <taxon>Bacteria</taxon>
        <taxon>Pseudomonadati</taxon>
        <taxon>Pseudomonadota</taxon>
        <taxon>Gammaproteobacteria</taxon>
        <taxon>Enterobacterales</taxon>
        <taxon>Enterobacteriaceae</taxon>
    </lineage>
</organism>
<keyword evidence="3" id="KW-0808">Transferase</keyword>
<dbReference type="RefSeq" id="WP_222161189.1">
    <property type="nucleotide sequence ID" value="NZ_CP081864.1"/>
</dbReference>
<dbReference type="SUPFAM" id="SSF46973">
    <property type="entry name" value="Enzyme IIa from lactose specific PTS, IIa-lac"/>
    <property type="match status" value="1"/>
</dbReference>
<evidence type="ECO:0000313" key="6">
    <source>
        <dbReference type="EMBL" id="QZN98170.1"/>
    </source>
</evidence>
<feature type="modified residue" description="Phosphohistidine; by HPr" evidence="5">
    <location>
        <position position="73"/>
    </location>
</feature>